<accession>A0A2X0MUI1</accession>
<feature type="compositionally biased region" description="Low complexity" evidence="1">
    <location>
        <begin position="180"/>
        <end position="198"/>
    </location>
</feature>
<dbReference type="AlphaFoldDB" id="A0A2X0MUI1"/>
<feature type="compositionally biased region" description="Polar residues" evidence="1">
    <location>
        <begin position="340"/>
        <end position="350"/>
    </location>
</feature>
<protein>
    <submittedName>
        <fullName evidence="2">BQ5605_C002g01777 protein</fullName>
    </submittedName>
</protein>
<dbReference type="STRING" id="796604.A0A2X0MUI1"/>
<evidence type="ECO:0000256" key="1">
    <source>
        <dbReference type="SAM" id="MobiDB-lite"/>
    </source>
</evidence>
<proteinExistence type="predicted"/>
<dbReference type="Gene3D" id="3.40.20.10">
    <property type="entry name" value="Severin"/>
    <property type="match status" value="1"/>
</dbReference>
<feature type="compositionally biased region" description="Polar residues" evidence="1">
    <location>
        <begin position="213"/>
        <end position="229"/>
    </location>
</feature>
<feature type="compositionally biased region" description="Basic and acidic residues" evidence="1">
    <location>
        <begin position="352"/>
        <end position="366"/>
    </location>
</feature>
<organism evidence="2 3">
    <name type="scientific">Microbotryum silenes-dioicae</name>
    <dbReference type="NCBI Taxonomy" id="796604"/>
    <lineage>
        <taxon>Eukaryota</taxon>
        <taxon>Fungi</taxon>
        <taxon>Dikarya</taxon>
        <taxon>Basidiomycota</taxon>
        <taxon>Pucciniomycotina</taxon>
        <taxon>Microbotryomycetes</taxon>
        <taxon>Microbotryales</taxon>
        <taxon>Microbotryaceae</taxon>
        <taxon>Microbotryum</taxon>
    </lineage>
</organism>
<feature type="region of interest" description="Disordered" evidence="1">
    <location>
        <begin position="496"/>
        <end position="527"/>
    </location>
</feature>
<feature type="compositionally biased region" description="Basic and acidic residues" evidence="1">
    <location>
        <begin position="412"/>
        <end position="433"/>
    </location>
</feature>
<feature type="compositionally biased region" description="Low complexity" evidence="1">
    <location>
        <begin position="295"/>
        <end position="304"/>
    </location>
</feature>
<name>A0A2X0MUI1_9BASI</name>
<dbReference type="EMBL" id="FQNC01000041">
    <property type="protein sequence ID" value="SGY35543.1"/>
    <property type="molecule type" value="Genomic_DNA"/>
</dbReference>
<evidence type="ECO:0000313" key="2">
    <source>
        <dbReference type="EMBL" id="SGY35543.1"/>
    </source>
</evidence>
<feature type="compositionally biased region" description="Polar residues" evidence="1">
    <location>
        <begin position="398"/>
        <end position="409"/>
    </location>
</feature>
<dbReference type="SUPFAM" id="SSF50729">
    <property type="entry name" value="PH domain-like"/>
    <property type="match status" value="1"/>
</dbReference>
<reference evidence="2 3" key="1">
    <citation type="submission" date="2016-11" db="EMBL/GenBank/DDBJ databases">
        <authorList>
            <person name="Jaros S."/>
            <person name="Januszkiewicz K."/>
            <person name="Wedrychowicz H."/>
        </authorList>
    </citation>
    <scope>NUCLEOTIDE SEQUENCE [LARGE SCALE GENOMIC DNA]</scope>
</reference>
<sequence length="678" mass="76738">MVIMTAECACELIELIPAGILHRVIHPIDPGRNLISNGNGNSDHRVEIPRFLTIQDKARDASQSVLHEPLHDWIILGYEGTRETLHLIDQGRGGLGVVEMRSSITPNDVNFGLLKVEGRILLWTYMPEHAISGVRRARALVHGRALLTIFKHDATFTASRVAEFTPQITRYKLKLDRALPSNTSSPPTPTYHSPKSSPEITPRPPLGMRLASDVSNSRYVTEPRSSNSSSRKEQCSDIYKAMVGLDVSDPDRSPPSAVCDRSNQPPPSRSQTPRSEVDGTLRNQMPYVSYAQKNRTQSSTTRPSPQGPPPPSRSQPRFDPTQCYPSPPASADRHAPSRHQPASSRSSIETATEERTAILYEVEHASPSRYSPTDYGASVYGGQAEDTYSIRHPPPARSISNHSIDSSTLVEEEGRRESSEEARKREERERFERELAIKSLREKREEEAKLRAREVVEKEHQARIEYEQRQKEREAWVLKAQKEREEKLRLVEMERRKKEEEAKREERRRVEEDQRKRMQDAATRVQKDQERLLMSQHALFKKLQDDEEALVRAQEKKKRQHELKVRFAQGKATSTAIGGTAILDGEVSVQGGNSIVWRRRWFELLADELVLFKSAAERIRIKAIAYKAIVKVVDSPEEAGVANSFMLTLEDGDEWTFFTDESAAKDVLLSALEVAAGM</sequence>
<dbReference type="InterPro" id="IPR011993">
    <property type="entry name" value="PH-like_dom_sf"/>
</dbReference>
<gene>
    <name evidence="2" type="primary">BQ5605_C002g01777</name>
    <name evidence="2" type="ORF">BQ5605_C002G01777</name>
</gene>
<dbReference type="InterPro" id="IPR029006">
    <property type="entry name" value="ADF-H/Gelsolin-like_dom_sf"/>
</dbReference>
<dbReference type="SUPFAM" id="SSF55753">
    <property type="entry name" value="Actin depolymerizing proteins"/>
    <property type="match status" value="1"/>
</dbReference>
<keyword evidence="3" id="KW-1185">Reference proteome</keyword>
<evidence type="ECO:0000313" key="3">
    <source>
        <dbReference type="Proteomes" id="UP000249464"/>
    </source>
</evidence>
<dbReference type="Proteomes" id="UP000249464">
    <property type="component" value="Unassembled WGS sequence"/>
</dbReference>
<dbReference type="Gene3D" id="2.30.29.30">
    <property type="entry name" value="Pleckstrin-homology domain (PH domain)/Phosphotyrosine-binding domain (PTB)"/>
    <property type="match status" value="1"/>
</dbReference>
<feature type="region of interest" description="Disordered" evidence="1">
    <location>
        <begin position="176"/>
        <end position="433"/>
    </location>
</feature>